<accession>A0ABM0URB6</accession>
<protein>
    <submittedName>
        <fullName evidence="2">Uncharacterized protein LOC104727517</fullName>
    </submittedName>
</protein>
<reference evidence="1" key="1">
    <citation type="journal article" date="2014" name="Nat. Commun.">
        <title>The emerging biofuel crop Camelina sativa retains a highly undifferentiated hexaploid genome structure.</title>
        <authorList>
            <person name="Kagale S."/>
            <person name="Koh C."/>
            <person name="Nixon J."/>
            <person name="Bollina V."/>
            <person name="Clarke W.E."/>
            <person name="Tuteja R."/>
            <person name="Spillane C."/>
            <person name="Robinson S.J."/>
            <person name="Links M.G."/>
            <person name="Clarke C."/>
            <person name="Higgins E.E."/>
            <person name="Huebert T."/>
            <person name="Sharpe A.G."/>
            <person name="Parkin I.A."/>
        </authorList>
    </citation>
    <scope>NUCLEOTIDE SEQUENCE [LARGE SCALE GENOMIC DNA]</scope>
    <source>
        <strain evidence="1">cv. DH55</strain>
    </source>
</reference>
<name>A0ABM0URB6_CAMSA</name>
<dbReference type="RefSeq" id="XP_010444921.1">
    <property type="nucleotide sequence ID" value="XM_010446619.2"/>
</dbReference>
<evidence type="ECO:0000313" key="1">
    <source>
        <dbReference type="Proteomes" id="UP000694864"/>
    </source>
</evidence>
<dbReference type="Proteomes" id="UP000694864">
    <property type="component" value="Chromosome 2"/>
</dbReference>
<dbReference type="GeneID" id="104727517"/>
<proteinExistence type="predicted"/>
<organism evidence="1 2">
    <name type="scientific">Camelina sativa</name>
    <name type="common">False flax</name>
    <name type="synonym">Myagrum sativum</name>
    <dbReference type="NCBI Taxonomy" id="90675"/>
    <lineage>
        <taxon>Eukaryota</taxon>
        <taxon>Viridiplantae</taxon>
        <taxon>Streptophyta</taxon>
        <taxon>Embryophyta</taxon>
        <taxon>Tracheophyta</taxon>
        <taxon>Spermatophyta</taxon>
        <taxon>Magnoliopsida</taxon>
        <taxon>eudicotyledons</taxon>
        <taxon>Gunneridae</taxon>
        <taxon>Pentapetalae</taxon>
        <taxon>rosids</taxon>
        <taxon>malvids</taxon>
        <taxon>Brassicales</taxon>
        <taxon>Brassicaceae</taxon>
        <taxon>Camelineae</taxon>
        <taxon>Camelina</taxon>
    </lineage>
</organism>
<keyword evidence="1" id="KW-1185">Reference proteome</keyword>
<reference evidence="2" key="2">
    <citation type="submission" date="2025-08" db="UniProtKB">
        <authorList>
            <consortium name="RefSeq"/>
        </authorList>
    </citation>
    <scope>IDENTIFICATION</scope>
    <source>
        <tissue evidence="2">Leaf</tissue>
    </source>
</reference>
<evidence type="ECO:0000313" key="2">
    <source>
        <dbReference type="RefSeq" id="XP_010444921.1"/>
    </source>
</evidence>
<sequence length="215" mass="24191">MPKTSIIRFIYDGYYSSIGKDVRWISSKDNEVYSFLMKTSSSDVSYAKLVEKICSKIKVDVAMKNLRIDGVNKEIALVGGTNGSGGGGIVDMYVREPSLQNLVVVENEDRDVEGNQSGPLLWEDGLDFTIGQEFGSKKAIQSLIEKAGHKNCFEFVVKKSEPVAAAREAKKEADPEIELHDLCSKYYWIEVWVLAYSRTIYPVPHSCQWIVPRRP</sequence>
<gene>
    <name evidence="2" type="primary">LOC104727517</name>
</gene>